<organism evidence="1 2">
    <name type="scientific">Methylophaga muralis</name>
    <dbReference type="NCBI Taxonomy" id="291169"/>
    <lineage>
        <taxon>Bacteria</taxon>
        <taxon>Pseudomonadati</taxon>
        <taxon>Pseudomonadota</taxon>
        <taxon>Gammaproteobacteria</taxon>
        <taxon>Thiotrichales</taxon>
        <taxon>Piscirickettsiaceae</taxon>
        <taxon>Methylophaga</taxon>
    </lineage>
</organism>
<accession>A0A1E3GS85</accession>
<dbReference type="RefSeq" id="WP_069295800.1">
    <property type="nucleotide sequence ID" value="NZ_MCRI01000011.1"/>
</dbReference>
<evidence type="ECO:0000313" key="2">
    <source>
        <dbReference type="Proteomes" id="UP000094379"/>
    </source>
</evidence>
<evidence type="ECO:0000313" key="1">
    <source>
        <dbReference type="EMBL" id="ODN66922.1"/>
    </source>
</evidence>
<dbReference type="AlphaFoldDB" id="A0A1E3GS85"/>
<gene>
    <name evidence="1" type="ORF">A9E74_01316</name>
</gene>
<name>A0A1E3GS85_9GAMM</name>
<dbReference type="EMBL" id="MCRI01000011">
    <property type="protein sequence ID" value="ODN66922.1"/>
    <property type="molecule type" value="Genomic_DNA"/>
</dbReference>
<sequence>METTNVAAMATQLSVQNSAQQQMVATLKLTNDQIAAQGQAVMKLLDAVPMPQGNLGNVINVKV</sequence>
<protein>
    <recommendedName>
        <fullName evidence="3">Motility protein</fullName>
    </recommendedName>
</protein>
<dbReference type="Proteomes" id="UP000094379">
    <property type="component" value="Unassembled WGS sequence"/>
</dbReference>
<reference evidence="1 2" key="1">
    <citation type="submission" date="2016-07" db="EMBL/GenBank/DDBJ databases">
        <title>Draft Genome Sequence of Methylophaga muralis Bur 1.</title>
        <authorList>
            <person name="Vasilenko O.V."/>
            <person name="Doronina N.V."/>
            <person name="Shmareva M.N."/>
            <person name="Tarlachkov S.V."/>
            <person name="Mustakhimov I."/>
            <person name="Trotsenko Y.A."/>
        </authorList>
    </citation>
    <scope>NUCLEOTIDE SEQUENCE [LARGE SCALE GENOMIC DNA]</scope>
    <source>
        <strain evidence="1 2">Bur 1</strain>
    </source>
</reference>
<dbReference type="STRING" id="291169.A9E74_01316"/>
<proteinExistence type="predicted"/>
<keyword evidence="2" id="KW-1185">Reference proteome</keyword>
<comment type="caution">
    <text evidence="1">The sequence shown here is derived from an EMBL/GenBank/DDBJ whole genome shotgun (WGS) entry which is preliminary data.</text>
</comment>
<evidence type="ECO:0008006" key="3">
    <source>
        <dbReference type="Google" id="ProtNLM"/>
    </source>
</evidence>